<reference evidence="6" key="1">
    <citation type="submission" date="2017-03" db="EMBL/GenBank/DDBJ databases">
        <title>Phytopthora megakarya and P. palmivora, two closely related causual agents of cacao black pod achieved similar genome size and gene model numbers by different mechanisms.</title>
        <authorList>
            <person name="Ali S."/>
            <person name="Shao J."/>
            <person name="Larry D.J."/>
            <person name="Kronmiller B."/>
            <person name="Shen D."/>
            <person name="Strem M.D."/>
            <person name="Melnick R.L."/>
            <person name="Guiltinan M.J."/>
            <person name="Tyler B.M."/>
            <person name="Meinhardt L.W."/>
            <person name="Bailey B.A."/>
        </authorList>
    </citation>
    <scope>NUCLEOTIDE SEQUENCE [LARGE SCALE GENOMIC DNA]</scope>
    <source>
        <strain evidence="6">zdho120</strain>
    </source>
</reference>
<keyword evidence="6" id="KW-1185">Reference proteome</keyword>
<keyword evidence="2" id="KW-0808">Transferase</keyword>
<accession>A0A225UHY6</accession>
<evidence type="ECO:0000256" key="2">
    <source>
        <dbReference type="ARBA" id="ARBA00022679"/>
    </source>
</evidence>
<dbReference type="InterPro" id="IPR004166">
    <property type="entry name" value="a-kinase_dom"/>
</dbReference>
<dbReference type="EMBL" id="NBNE01017672">
    <property type="protein sequence ID" value="OWY92625.1"/>
    <property type="molecule type" value="Genomic_DNA"/>
</dbReference>
<dbReference type="Pfam" id="PF02816">
    <property type="entry name" value="Alpha_kinase"/>
    <property type="match status" value="1"/>
</dbReference>
<evidence type="ECO:0000313" key="5">
    <source>
        <dbReference type="EMBL" id="OWY92625.1"/>
    </source>
</evidence>
<evidence type="ECO:0000256" key="3">
    <source>
        <dbReference type="ARBA" id="ARBA00022777"/>
    </source>
</evidence>
<evidence type="ECO:0000259" key="4">
    <source>
        <dbReference type="Pfam" id="PF02816"/>
    </source>
</evidence>
<comment type="caution">
    <text evidence="5">The sequence shown here is derived from an EMBL/GenBank/DDBJ whole genome shotgun (WGS) entry which is preliminary data.</text>
</comment>
<dbReference type="GO" id="GO:0004674">
    <property type="term" value="F:protein serine/threonine kinase activity"/>
    <property type="evidence" value="ECO:0007669"/>
    <property type="project" value="UniProtKB-KW"/>
</dbReference>
<name>A0A225UHY6_9STRA</name>
<evidence type="ECO:0000313" key="6">
    <source>
        <dbReference type="Proteomes" id="UP000198211"/>
    </source>
</evidence>
<sequence>MEADEDDDDEEEKPANVAMIAPPEKKTLDWSELDHSPSIAAYVDWKNLNLKSVFTSEPYIDGEYKKYNNNNAGFEMMV</sequence>
<evidence type="ECO:0000256" key="1">
    <source>
        <dbReference type="ARBA" id="ARBA00022527"/>
    </source>
</evidence>
<dbReference type="AlphaFoldDB" id="A0A225UHY6"/>
<protein>
    <recommendedName>
        <fullName evidence="4">Alpha-type protein kinase domain-containing protein</fullName>
    </recommendedName>
</protein>
<proteinExistence type="predicted"/>
<keyword evidence="1" id="KW-0723">Serine/threonine-protein kinase</keyword>
<organism evidence="5 6">
    <name type="scientific">Phytophthora megakarya</name>
    <dbReference type="NCBI Taxonomy" id="4795"/>
    <lineage>
        <taxon>Eukaryota</taxon>
        <taxon>Sar</taxon>
        <taxon>Stramenopiles</taxon>
        <taxon>Oomycota</taxon>
        <taxon>Peronosporomycetes</taxon>
        <taxon>Peronosporales</taxon>
        <taxon>Peronosporaceae</taxon>
        <taxon>Phytophthora</taxon>
    </lineage>
</organism>
<dbReference type="Proteomes" id="UP000198211">
    <property type="component" value="Unassembled WGS sequence"/>
</dbReference>
<gene>
    <name evidence="5" type="ORF">PHMEG_00038298</name>
</gene>
<dbReference type="GO" id="GO:0005524">
    <property type="term" value="F:ATP binding"/>
    <property type="evidence" value="ECO:0007669"/>
    <property type="project" value="InterPro"/>
</dbReference>
<keyword evidence="3" id="KW-0418">Kinase</keyword>
<feature type="domain" description="Alpha-type protein kinase" evidence="4">
    <location>
        <begin position="46"/>
        <end position="73"/>
    </location>
</feature>